<feature type="compositionally biased region" description="Polar residues" evidence="1">
    <location>
        <begin position="1193"/>
        <end position="1205"/>
    </location>
</feature>
<dbReference type="GO" id="GO:0043025">
    <property type="term" value="C:neuronal cell body"/>
    <property type="evidence" value="ECO:0007669"/>
    <property type="project" value="TreeGrafter"/>
</dbReference>
<sequence>MDASKPPLGTRMKPRAPPPPQVPQPAPRQILRNAESWDRAADRDAKENMLSTRVEVRLTLPSGVQTTVTEDGSTALMDVLVELCSRYHLNPSLHTLELFTPEGHPLGFKPNALLGSLNVARVLIKEKVQEERLVRRPAPRVPEKTVRLLVNYHGSQKAVVRVNPLLPLQDLVPVISDKCELDPALIVLLKDSINRQELPLDKSLTHLGIKELYVHDKSLVLQPKMASAPALNYSDSIRSSTNSLARAEKKGLLGIFQFSRRKSKTETTSLDMDDYDDRNSPNTEAQSNAMSTMFATPYVDERPHTIGQSQSAINIARMSPKAETKKRRAPAPPGVPTPSIEHSGFETNQMGLGSESQQRKRKAPVPPPTPVSVDSGSDDTSAAVTPVSLHVQAPAPMSRTKVAAPITVSATTVTEAMKLVAPITLQAAECSTSLDLRSSTPSSTTSESLTVQDSSSELSQSLDDSDAAFNCSTSTSSTVSRPTQAQSVAKSSISRTEKSETTTNMTASDVSTAGSSRSDTESAINLKMEETENNRHSGVVWLHSGQSSATTGHSTEVSVEETVSLGSNSSGSSLPDQGYAASEGTADGEDSGLISSPSETQTTSPDGSLSLDGSTGGERRIGTAPDNFSDSDEGSWGSRHRSRDVTPHPKTDRLKHQDLSAQLHRTLADLESSLRDSDEVPVSVVDHDVPVTTIDEVLPDEGFWAESVATSASNYGDELQNRNNNAHTANETSKGSTEKKHLSQHKQKEKSEQGQSKTHKKDTCLVSKTKEFKNTEDSAQTKPSSSTSNGEEQKRNTNSAVKSDPEKINREDKPALMPVSQEAVDLHKVHHIISSSKPLQSKITPNVTSRFGMKTFTVVPPKPAMMQAAAGEPASASPCAIKIDEQGNMVKVSVSHHRATAVSHLGKAKAFWSSNEKQEGAVAPRKGLADKARDSLDCHKSAWTSETAQRSTDVGSLKTFQGTLNKSSQVEPKETAEDTTQQVKDTDSKQKDSTMAEDKISPSINTNLSSQWPAQPPVITDARRDLSFLKPSRRTSSQYVASAITKHAPRTTFKPDYNPTTPEFLLKTQNTGVQKSGKSITINPQNSFRSCNPPGPKGSLSYPEHTSSRQEERTVETKNELKELNVSEKNFGFGKTSFGEQGAQKSASEQSASSAQLTSKVRDTFKPVHRRSPSPSPSRPSYSYDKSSPGLKNGNQEQAVNNSITSLSSNPSKPEEKPSVTVTNCEPTPCPPAVTVFGPVKKFKPVICRSVEKEMNLHSSLMEAIQSGGGKDRLKKISNSAPNIKKPSYAEEENERSALMTAIRAQSTSGRLKKTKCEAAEELENFRRTASAVNGSAQVSSSSASTSSAPLQSSIPPPPLAFTLAPPPPPPVLPAPKSFTRPQRNMGANPAVAREAMLEAIRSGSAAEKLKKVAVPAKTVQVNGRMGTIKATSSTVS</sequence>
<dbReference type="Proteomes" id="UP000694523">
    <property type="component" value="Unplaced"/>
</dbReference>
<feature type="region of interest" description="Disordered" evidence="1">
    <location>
        <begin position="266"/>
        <end position="288"/>
    </location>
</feature>
<feature type="compositionally biased region" description="Polar residues" evidence="1">
    <location>
        <begin position="721"/>
        <end position="735"/>
    </location>
</feature>
<feature type="compositionally biased region" description="Polar residues" evidence="1">
    <location>
        <begin position="544"/>
        <end position="557"/>
    </location>
</feature>
<feature type="compositionally biased region" description="Basic and acidic residues" evidence="1">
    <location>
        <begin position="1106"/>
        <end position="1126"/>
    </location>
</feature>
<feature type="compositionally biased region" description="Low complexity" evidence="1">
    <location>
        <begin position="432"/>
        <end position="462"/>
    </location>
</feature>
<feature type="region of interest" description="Disordered" evidence="1">
    <location>
        <begin position="1332"/>
        <end position="1362"/>
    </location>
</feature>
<feature type="compositionally biased region" description="Low complexity" evidence="1">
    <location>
        <begin position="1332"/>
        <end position="1354"/>
    </location>
</feature>
<feature type="compositionally biased region" description="Polar residues" evidence="1">
    <location>
        <begin position="777"/>
        <end position="801"/>
    </location>
</feature>
<feature type="compositionally biased region" description="Polar residues" evidence="1">
    <location>
        <begin position="1069"/>
        <end position="1090"/>
    </location>
</feature>
<name>A0A8C6WYB0_9GOBI</name>
<feature type="compositionally biased region" description="Polar residues" evidence="1">
    <location>
        <begin position="1002"/>
        <end position="1013"/>
    </location>
</feature>
<evidence type="ECO:0000313" key="3">
    <source>
        <dbReference type="Ensembl" id="ENSNMLP00000040516.1"/>
    </source>
</evidence>
<feature type="compositionally biased region" description="Low complexity" evidence="1">
    <location>
        <begin position="1179"/>
        <end position="1189"/>
    </location>
</feature>
<dbReference type="SMART" id="SM00246">
    <property type="entry name" value="WH2"/>
    <property type="match status" value="3"/>
</dbReference>
<dbReference type="GO" id="GO:0005884">
    <property type="term" value="C:actin filament"/>
    <property type="evidence" value="ECO:0007669"/>
    <property type="project" value="TreeGrafter"/>
</dbReference>
<evidence type="ECO:0000259" key="2">
    <source>
        <dbReference type="PROSITE" id="PS51082"/>
    </source>
</evidence>
<dbReference type="CDD" id="cd21799">
    <property type="entry name" value="WH2_Wa_Cobl"/>
    <property type="match status" value="1"/>
</dbReference>
<feature type="domain" description="WH2" evidence="2">
    <location>
        <begin position="1393"/>
        <end position="1413"/>
    </location>
</feature>
<feature type="compositionally biased region" description="Low complexity" evidence="1">
    <location>
        <begin position="603"/>
        <end position="613"/>
    </location>
</feature>
<feature type="domain" description="WH2" evidence="2">
    <location>
        <begin position="1295"/>
        <end position="1315"/>
    </location>
</feature>
<dbReference type="GO" id="GO:0001726">
    <property type="term" value="C:ruffle"/>
    <property type="evidence" value="ECO:0007669"/>
    <property type="project" value="TreeGrafter"/>
</dbReference>
<dbReference type="InterPro" id="IPR003124">
    <property type="entry name" value="WH2_dom"/>
</dbReference>
<feature type="compositionally biased region" description="Polar residues" evidence="1">
    <location>
        <begin position="345"/>
        <end position="356"/>
    </location>
</feature>
<feature type="compositionally biased region" description="Polar residues" evidence="1">
    <location>
        <begin position="501"/>
        <end position="523"/>
    </location>
</feature>
<evidence type="ECO:0000256" key="1">
    <source>
        <dbReference type="SAM" id="MobiDB-lite"/>
    </source>
</evidence>
<dbReference type="PANTHER" id="PTHR47008:SF1">
    <property type="entry name" value="PROTEIN CORDON-BLEU"/>
    <property type="match status" value="1"/>
</dbReference>
<dbReference type="PANTHER" id="PTHR47008">
    <property type="entry name" value="PROTEIN CORDON-BLEU"/>
    <property type="match status" value="1"/>
</dbReference>
<proteinExistence type="predicted"/>
<feature type="compositionally biased region" description="Basic and acidic residues" evidence="1">
    <location>
        <begin position="984"/>
        <end position="1000"/>
    </location>
</feature>
<feature type="compositionally biased region" description="Polar residues" evidence="1">
    <location>
        <begin position="593"/>
        <end position="602"/>
    </location>
</feature>
<dbReference type="InterPro" id="IPR019025">
    <property type="entry name" value="Cordon-bleu_ubiquitin_domain"/>
</dbReference>
<reference evidence="3" key="1">
    <citation type="submission" date="2025-08" db="UniProtKB">
        <authorList>
            <consortium name="Ensembl"/>
        </authorList>
    </citation>
    <scope>IDENTIFICATION</scope>
</reference>
<reference evidence="3" key="2">
    <citation type="submission" date="2025-09" db="UniProtKB">
        <authorList>
            <consortium name="Ensembl"/>
        </authorList>
    </citation>
    <scope>IDENTIFICATION</scope>
</reference>
<feature type="region of interest" description="Disordered" evidence="1">
    <location>
        <begin position="432"/>
        <end position="657"/>
    </location>
</feature>
<dbReference type="Pfam" id="PF02205">
    <property type="entry name" value="WH2"/>
    <property type="match status" value="1"/>
</dbReference>
<feature type="compositionally biased region" description="Basic and acidic residues" evidence="1">
    <location>
        <begin position="643"/>
        <end position="657"/>
    </location>
</feature>
<dbReference type="GO" id="GO:0005886">
    <property type="term" value="C:plasma membrane"/>
    <property type="evidence" value="ECO:0007669"/>
    <property type="project" value="TreeGrafter"/>
</dbReference>
<dbReference type="GO" id="GO:0003785">
    <property type="term" value="F:actin monomer binding"/>
    <property type="evidence" value="ECO:0007669"/>
    <property type="project" value="InterPro"/>
</dbReference>
<feature type="compositionally biased region" description="Pro residues" evidence="1">
    <location>
        <begin position="15"/>
        <end position="26"/>
    </location>
</feature>
<dbReference type="PROSITE" id="PS51082">
    <property type="entry name" value="WH2"/>
    <property type="match status" value="3"/>
</dbReference>
<dbReference type="Ensembl" id="ENSNMLT00000045060.1">
    <property type="protein sequence ID" value="ENSNMLP00000040516.1"/>
    <property type="gene ID" value="ENSNMLG00000024884.1"/>
</dbReference>
<dbReference type="GO" id="GO:1990357">
    <property type="term" value="C:terminal web"/>
    <property type="evidence" value="ECO:0007669"/>
    <property type="project" value="TreeGrafter"/>
</dbReference>
<feature type="region of interest" description="Disordered" evidence="1">
    <location>
        <begin position="1"/>
        <end position="28"/>
    </location>
</feature>
<keyword evidence="4" id="KW-1185">Reference proteome</keyword>
<feature type="compositionally biased region" description="Basic and acidic residues" evidence="1">
    <location>
        <begin position="803"/>
        <end position="814"/>
    </location>
</feature>
<organism evidence="3 4">
    <name type="scientific">Neogobius melanostomus</name>
    <name type="common">round goby</name>
    <dbReference type="NCBI Taxonomy" id="47308"/>
    <lineage>
        <taxon>Eukaryota</taxon>
        <taxon>Metazoa</taxon>
        <taxon>Chordata</taxon>
        <taxon>Craniata</taxon>
        <taxon>Vertebrata</taxon>
        <taxon>Euteleostomi</taxon>
        <taxon>Actinopterygii</taxon>
        <taxon>Neopterygii</taxon>
        <taxon>Teleostei</taxon>
        <taxon>Neoteleostei</taxon>
        <taxon>Acanthomorphata</taxon>
        <taxon>Gobiaria</taxon>
        <taxon>Gobiiformes</taxon>
        <taxon>Gobioidei</taxon>
        <taxon>Gobiidae</taxon>
        <taxon>Benthophilinae</taxon>
        <taxon>Neogobiini</taxon>
        <taxon>Neogobius</taxon>
    </lineage>
</organism>
<evidence type="ECO:0000313" key="4">
    <source>
        <dbReference type="Proteomes" id="UP000694523"/>
    </source>
</evidence>
<dbReference type="InterPro" id="IPR039895">
    <property type="entry name" value="COBL-like"/>
</dbReference>
<feature type="compositionally biased region" description="Low complexity" evidence="1">
    <location>
        <begin position="1141"/>
        <end position="1156"/>
    </location>
</feature>
<feature type="region of interest" description="Disordered" evidence="1">
    <location>
        <begin position="1069"/>
        <end position="1225"/>
    </location>
</feature>
<dbReference type="GO" id="GO:0044295">
    <property type="term" value="C:axonal growth cone"/>
    <property type="evidence" value="ECO:0007669"/>
    <property type="project" value="TreeGrafter"/>
</dbReference>
<feature type="region of interest" description="Disordered" evidence="1">
    <location>
        <begin position="715"/>
        <end position="816"/>
    </location>
</feature>
<feature type="region of interest" description="Disordered" evidence="1">
    <location>
        <begin position="963"/>
        <end position="1015"/>
    </location>
</feature>
<dbReference type="Gene3D" id="3.10.20.90">
    <property type="entry name" value="Phosphatidylinositol 3-kinase Catalytic Subunit, Chain A, domain 1"/>
    <property type="match status" value="1"/>
</dbReference>
<feature type="compositionally biased region" description="Low complexity" evidence="1">
    <location>
        <begin position="564"/>
        <end position="574"/>
    </location>
</feature>
<dbReference type="GO" id="GO:0051639">
    <property type="term" value="P:actin filament network formation"/>
    <property type="evidence" value="ECO:0007669"/>
    <property type="project" value="TreeGrafter"/>
</dbReference>
<dbReference type="Pfam" id="PF09469">
    <property type="entry name" value="Cobl"/>
    <property type="match status" value="1"/>
</dbReference>
<feature type="compositionally biased region" description="Polar residues" evidence="1">
    <location>
        <begin position="481"/>
        <end position="494"/>
    </location>
</feature>
<accession>A0A8C6WYB0</accession>
<feature type="region of interest" description="Disordered" evidence="1">
    <location>
        <begin position="319"/>
        <end position="382"/>
    </location>
</feature>
<dbReference type="GO" id="GO:0030041">
    <property type="term" value="P:actin filament polymerization"/>
    <property type="evidence" value="ECO:0007669"/>
    <property type="project" value="TreeGrafter"/>
</dbReference>
<feature type="domain" description="WH2" evidence="2">
    <location>
        <begin position="1257"/>
        <end position="1277"/>
    </location>
</feature>
<protein>
    <submittedName>
        <fullName evidence="3">Cordon-bleu WH2 repeat protein</fullName>
    </submittedName>
</protein>
<dbReference type="GO" id="GO:0044294">
    <property type="term" value="C:dendritic growth cone"/>
    <property type="evidence" value="ECO:0007669"/>
    <property type="project" value="TreeGrafter"/>
</dbReference>
<dbReference type="GO" id="GO:0048471">
    <property type="term" value="C:perinuclear region of cytoplasm"/>
    <property type="evidence" value="ECO:0007669"/>
    <property type="project" value="TreeGrafter"/>
</dbReference>
<feature type="compositionally biased region" description="Low complexity" evidence="1">
    <location>
        <begin position="371"/>
        <end position="382"/>
    </location>
</feature>